<accession>A0A9W6UVA9</accession>
<evidence type="ECO:0000313" key="1">
    <source>
        <dbReference type="EMBL" id="GLW65491.1"/>
    </source>
</evidence>
<gene>
    <name evidence="1" type="ORF">Arub01_37350</name>
</gene>
<comment type="caution">
    <text evidence="1">The sequence shown here is derived from an EMBL/GenBank/DDBJ whole genome shotgun (WGS) entry which is preliminary data.</text>
</comment>
<proteinExistence type="predicted"/>
<name>A0A9W6UVA9_9ACTN</name>
<dbReference type="AlphaFoldDB" id="A0A9W6UVA9"/>
<dbReference type="RefSeq" id="WP_067909944.1">
    <property type="nucleotide sequence ID" value="NZ_BSRZ01000009.1"/>
</dbReference>
<evidence type="ECO:0000313" key="2">
    <source>
        <dbReference type="Proteomes" id="UP001165124"/>
    </source>
</evidence>
<sequence>MFVQVIQGRIVTDPARLKECLDLWARDLAPGASGWLGETAGVTDDGMFVDLVRFASPEAARRNGDRPEQGRWWAQTSRLLGGEVTFRDCVETDTWLGGASDDAGFVQVIQSKVTDLPELRSRLRAMDDDAVRAFRPDVIGGVLAVDPGGVCTEAVYFTSETAAREGERRLPAPELLEKMEGLMRCYEGELAYYDLRDPWLYSP</sequence>
<dbReference type="EMBL" id="BSRZ01000009">
    <property type="protein sequence ID" value="GLW65491.1"/>
    <property type="molecule type" value="Genomic_DNA"/>
</dbReference>
<reference evidence="1" key="1">
    <citation type="submission" date="2023-02" db="EMBL/GenBank/DDBJ databases">
        <title>Actinomadura rubrobrunea NBRC 14622.</title>
        <authorList>
            <person name="Ichikawa N."/>
            <person name="Sato H."/>
            <person name="Tonouchi N."/>
        </authorList>
    </citation>
    <scope>NUCLEOTIDE SEQUENCE</scope>
    <source>
        <strain evidence="1">NBRC 14622</strain>
    </source>
</reference>
<protein>
    <submittedName>
        <fullName evidence="1">Uncharacterized protein</fullName>
    </submittedName>
</protein>
<organism evidence="1 2">
    <name type="scientific">Actinomadura rubrobrunea</name>
    <dbReference type="NCBI Taxonomy" id="115335"/>
    <lineage>
        <taxon>Bacteria</taxon>
        <taxon>Bacillati</taxon>
        <taxon>Actinomycetota</taxon>
        <taxon>Actinomycetes</taxon>
        <taxon>Streptosporangiales</taxon>
        <taxon>Thermomonosporaceae</taxon>
        <taxon>Actinomadura</taxon>
    </lineage>
</organism>
<dbReference type="Proteomes" id="UP001165124">
    <property type="component" value="Unassembled WGS sequence"/>
</dbReference>
<keyword evidence="2" id="KW-1185">Reference proteome</keyword>